<accession>A0A1S8BCJ4</accession>
<dbReference type="Pfam" id="PF25907">
    <property type="entry name" value="DUF7962"/>
    <property type="match status" value="1"/>
</dbReference>
<dbReference type="PROSITE" id="PS50404">
    <property type="entry name" value="GST_NTER"/>
    <property type="match status" value="1"/>
</dbReference>
<reference evidence="3 4" key="1">
    <citation type="submission" date="2017-01" db="EMBL/GenBank/DDBJ databases">
        <title>Draft genome sequence of Diplodia seriata F98.1, a fungal species involved in grapevine trunk diseases.</title>
        <authorList>
            <person name="Robert-Siegwald G."/>
            <person name="Vallet J."/>
            <person name="Abou-Mansour E."/>
            <person name="Xu J."/>
            <person name="Rey P."/>
            <person name="Bertsch C."/>
            <person name="Rego C."/>
            <person name="Larignon P."/>
            <person name="Fontaine F."/>
            <person name="Lebrun M.-H."/>
        </authorList>
    </citation>
    <scope>NUCLEOTIDE SEQUENCE [LARGE SCALE GENOMIC DNA]</scope>
    <source>
        <strain evidence="3 4">F98.1</strain>
    </source>
</reference>
<name>A0A1S8BCJ4_9PEZI</name>
<dbReference type="SUPFAM" id="SSF52833">
    <property type="entry name" value="Thioredoxin-like"/>
    <property type="match status" value="1"/>
</dbReference>
<evidence type="ECO:0000259" key="2">
    <source>
        <dbReference type="PROSITE" id="PS50405"/>
    </source>
</evidence>
<dbReference type="CDD" id="cd00570">
    <property type="entry name" value="GST_N_family"/>
    <property type="match status" value="1"/>
</dbReference>
<sequence>MADKKLPPPPPPPPITPFCYPGSVYSRRISWYLDLRRIPYSVSIQPPMPPRPLLSQALRLRYRRIPVVQIAGATLLCDSRLILAKLDRLFPGSERYPALLPMGGAFGVDDGAARGLARVVEAWMVDGLFGQAVGLIPPGMPMLSDPAFVRDREELAGVRLDDGAKVEERRPACKAALEAAMGVVEGTWLADGREWVLGPGPSLVDLQAVWVFDWVLEDPFLRGALGDEEEVRKVEERFPRTVAWVRRWRAALKERGAWDPEREGPRGNVVSDEEVLERVFGDGSVFVEDGAEVVWDEGSARVVGLEKGQVVEVFPTDYGSAHKDRGRLVGLGLDEVVIDVDVEERGKVVRLHFPRTGFCVRKV</sequence>
<evidence type="ECO:0008006" key="5">
    <source>
        <dbReference type="Google" id="ProtNLM"/>
    </source>
</evidence>
<dbReference type="InterPro" id="IPR036282">
    <property type="entry name" value="Glutathione-S-Trfase_C_sf"/>
</dbReference>
<dbReference type="SUPFAM" id="SSF47616">
    <property type="entry name" value="GST C-terminal domain-like"/>
    <property type="match status" value="1"/>
</dbReference>
<organism evidence="3 4">
    <name type="scientific">Diplodia seriata</name>
    <dbReference type="NCBI Taxonomy" id="420778"/>
    <lineage>
        <taxon>Eukaryota</taxon>
        <taxon>Fungi</taxon>
        <taxon>Dikarya</taxon>
        <taxon>Ascomycota</taxon>
        <taxon>Pezizomycotina</taxon>
        <taxon>Dothideomycetes</taxon>
        <taxon>Dothideomycetes incertae sedis</taxon>
        <taxon>Botryosphaeriales</taxon>
        <taxon>Botryosphaeriaceae</taxon>
        <taxon>Diplodia</taxon>
    </lineage>
</organism>
<dbReference type="OrthoDB" id="202840at2759"/>
<protein>
    <recommendedName>
        <fullName evidence="5">GST N-terminal domain-containing protein</fullName>
    </recommendedName>
</protein>
<feature type="domain" description="GST C-terminal" evidence="2">
    <location>
        <begin position="110"/>
        <end position="266"/>
    </location>
</feature>
<dbReference type="InterPro" id="IPR010987">
    <property type="entry name" value="Glutathione-S-Trfase_C-like"/>
</dbReference>
<dbReference type="InterPro" id="IPR058268">
    <property type="entry name" value="DUF7962"/>
</dbReference>
<evidence type="ECO:0000313" key="4">
    <source>
        <dbReference type="Proteomes" id="UP000190776"/>
    </source>
</evidence>
<dbReference type="Pfam" id="PF13417">
    <property type="entry name" value="GST_N_3"/>
    <property type="match status" value="1"/>
</dbReference>
<dbReference type="Gene3D" id="1.20.1050.10">
    <property type="match status" value="1"/>
</dbReference>
<evidence type="ECO:0000259" key="1">
    <source>
        <dbReference type="PROSITE" id="PS50404"/>
    </source>
</evidence>
<dbReference type="Gene3D" id="3.40.30.110">
    <property type="match status" value="2"/>
</dbReference>
<dbReference type="Proteomes" id="UP000190776">
    <property type="component" value="Unassembled WGS sequence"/>
</dbReference>
<proteinExistence type="predicted"/>
<evidence type="ECO:0000313" key="3">
    <source>
        <dbReference type="EMBL" id="OMP85239.1"/>
    </source>
</evidence>
<dbReference type="EMBL" id="MSZU01000084">
    <property type="protein sequence ID" value="OMP85239.1"/>
    <property type="molecule type" value="Genomic_DNA"/>
</dbReference>
<dbReference type="InterPro" id="IPR036249">
    <property type="entry name" value="Thioredoxin-like_sf"/>
</dbReference>
<comment type="caution">
    <text evidence="3">The sequence shown here is derived from an EMBL/GenBank/DDBJ whole genome shotgun (WGS) entry which is preliminary data.</text>
</comment>
<dbReference type="PROSITE" id="PS50405">
    <property type="entry name" value="GST_CTER"/>
    <property type="match status" value="1"/>
</dbReference>
<dbReference type="InterPro" id="IPR004045">
    <property type="entry name" value="Glutathione_S-Trfase_N"/>
</dbReference>
<dbReference type="STRING" id="420778.A0A1S8BCJ4"/>
<dbReference type="AlphaFoldDB" id="A0A1S8BCJ4"/>
<feature type="domain" description="GST N-terminal" evidence="1">
    <location>
        <begin position="13"/>
        <end position="94"/>
    </location>
</feature>
<gene>
    <name evidence="3" type="ORF">BK809_0003908</name>
</gene>